<dbReference type="Gene3D" id="2.40.30.20">
    <property type="match status" value="1"/>
</dbReference>
<accession>A0A2T9X939</accession>
<evidence type="ECO:0000313" key="11">
    <source>
        <dbReference type="EMBL" id="PVU76603.1"/>
    </source>
</evidence>
<evidence type="ECO:0000256" key="1">
    <source>
        <dbReference type="ARBA" id="ARBA00008936"/>
    </source>
</evidence>
<dbReference type="InterPro" id="IPR023366">
    <property type="entry name" value="ATP_synth_asu-like_sf"/>
</dbReference>
<dbReference type="InterPro" id="IPR036121">
    <property type="entry name" value="ATPase_F1/V1/A1_a/bsu_N_sf"/>
</dbReference>
<feature type="non-terminal residue" evidence="11">
    <location>
        <position position="76"/>
    </location>
</feature>
<evidence type="ECO:0000256" key="6">
    <source>
        <dbReference type="ARBA" id="ARBA00022840"/>
    </source>
</evidence>
<organism evidence="11 12">
    <name type="scientific">Acidianus hospitalis</name>
    <dbReference type="NCBI Taxonomy" id="563177"/>
    <lineage>
        <taxon>Archaea</taxon>
        <taxon>Thermoproteota</taxon>
        <taxon>Thermoprotei</taxon>
        <taxon>Sulfolobales</taxon>
        <taxon>Sulfolobaceae</taxon>
        <taxon>Acidianus</taxon>
    </lineage>
</organism>
<evidence type="ECO:0000256" key="5">
    <source>
        <dbReference type="ARBA" id="ARBA00022781"/>
    </source>
</evidence>
<reference evidence="11 12" key="1">
    <citation type="journal article" date="2015" name="Appl. Environ. Microbiol.">
        <title>Nanoarchaeota, Their Sulfolobales Host, and Nanoarchaeota Virus Distribution across Yellowstone National Park Hot Springs.</title>
        <authorList>
            <person name="Munson-McGee J.H."/>
            <person name="Field E.K."/>
            <person name="Bateson M."/>
            <person name="Rooney C."/>
            <person name="Stepanauskas R."/>
            <person name="Young M.J."/>
        </authorList>
    </citation>
    <scope>NUCLEOTIDE SEQUENCE [LARGE SCALE GENOMIC DNA]</scope>
    <source>
        <strain evidence="11">SCGC AC-742_N10</strain>
    </source>
</reference>
<sequence length="76" mass="8249">MVGKIVRVNGPLVVADNMRDSQMYEVVEVGELRLVGEITRIEGDRAYIQVYEDTSGLKPGEPVYNTGGPLSAELGP</sequence>
<dbReference type="InterPro" id="IPR004100">
    <property type="entry name" value="ATPase_F1/V1/A1_a/bsu_N"/>
</dbReference>
<evidence type="ECO:0000256" key="8">
    <source>
        <dbReference type="ARBA" id="ARBA00023065"/>
    </source>
</evidence>
<dbReference type="PANTHER" id="PTHR43607:SF1">
    <property type="entry name" value="H(+)-TRANSPORTING TWO-SECTOR ATPASE"/>
    <property type="match status" value="1"/>
</dbReference>
<name>A0A2T9X939_9CREN</name>
<dbReference type="InterPro" id="IPR022878">
    <property type="entry name" value="V-ATPase_asu"/>
</dbReference>
<keyword evidence="5" id="KW-0375">Hydrogen ion transport</keyword>
<keyword evidence="3" id="KW-1003">Cell membrane</keyword>
<dbReference type="GO" id="GO:0046034">
    <property type="term" value="P:ATP metabolic process"/>
    <property type="evidence" value="ECO:0007669"/>
    <property type="project" value="InterPro"/>
</dbReference>
<keyword evidence="6" id="KW-0067">ATP-binding</keyword>
<protein>
    <submittedName>
        <fullName evidence="11">V-type ATP synthase subunit A</fullName>
    </submittedName>
</protein>
<dbReference type="FunFam" id="2.40.30.20:FF:000002">
    <property type="entry name" value="V-type proton ATPase catalytic subunit A"/>
    <property type="match status" value="1"/>
</dbReference>
<dbReference type="Pfam" id="PF02874">
    <property type="entry name" value="ATP-synt_ab_N"/>
    <property type="match status" value="1"/>
</dbReference>
<evidence type="ECO:0000256" key="9">
    <source>
        <dbReference type="ARBA" id="ARBA00023136"/>
    </source>
</evidence>
<feature type="domain" description="ATPase F1/V1/A1 complex alpha/beta subunit N-terminal" evidence="10">
    <location>
        <begin position="5"/>
        <end position="67"/>
    </location>
</feature>
<keyword evidence="4" id="KW-0547">Nucleotide-binding</keyword>
<comment type="caution">
    <text evidence="11">The sequence shown here is derived from an EMBL/GenBank/DDBJ whole genome shotgun (WGS) entry which is preliminary data.</text>
</comment>
<dbReference type="EMBL" id="QEFD01000082">
    <property type="protein sequence ID" value="PVU76603.1"/>
    <property type="molecule type" value="Genomic_DNA"/>
</dbReference>
<keyword evidence="8" id="KW-0406">Ion transport</keyword>
<dbReference type="Proteomes" id="UP000245638">
    <property type="component" value="Unassembled WGS sequence"/>
</dbReference>
<keyword evidence="9" id="KW-0472">Membrane</keyword>
<keyword evidence="2" id="KW-0813">Transport</keyword>
<proteinExistence type="inferred from homology"/>
<dbReference type="SUPFAM" id="SSF50615">
    <property type="entry name" value="N-terminal domain of alpha and beta subunits of F1 ATP synthase"/>
    <property type="match status" value="1"/>
</dbReference>
<dbReference type="GO" id="GO:0046961">
    <property type="term" value="F:proton-transporting ATPase activity, rotational mechanism"/>
    <property type="evidence" value="ECO:0007669"/>
    <property type="project" value="InterPro"/>
</dbReference>
<evidence type="ECO:0000256" key="7">
    <source>
        <dbReference type="ARBA" id="ARBA00022967"/>
    </source>
</evidence>
<dbReference type="PANTHER" id="PTHR43607">
    <property type="entry name" value="V-TYPE PROTON ATPASE CATALYTIC SUBUNIT A"/>
    <property type="match status" value="1"/>
</dbReference>
<gene>
    <name evidence="11" type="ORF">DDW13_02650</name>
</gene>
<dbReference type="AlphaFoldDB" id="A0A2T9X939"/>
<evidence type="ECO:0000256" key="3">
    <source>
        <dbReference type="ARBA" id="ARBA00022475"/>
    </source>
</evidence>
<evidence type="ECO:0000259" key="10">
    <source>
        <dbReference type="Pfam" id="PF02874"/>
    </source>
</evidence>
<keyword evidence="7" id="KW-1278">Translocase</keyword>
<evidence type="ECO:0000313" key="12">
    <source>
        <dbReference type="Proteomes" id="UP000245638"/>
    </source>
</evidence>
<dbReference type="GO" id="GO:0005524">
    <property type="term" value="F:ATP binding"/>
    <property type="evidence" value="ECO:0007669"/>
    <property type="project" value="UniProtKB-KW"/>
</dbReference>
<evidence type="ECO:0000256" key="2">
    <source>
        <dbReference type="ARBA" id="ARBA00022448"/>
    </source>
</evidence>
<evidence type="ECO:0000256" key="4">
    <source>
        <dbReference type="ARBA" id="ARBA00022741"/>
    </source>
</evidence>
<comment type="similarity">
    <text evidence="1">Belongs to the ATPase alpha/beta chains family.</text>
</comment>
<dbReference type="CDD" id="cd18119">
    <property type="entry name" value="ATP-synt_V_A-type_alpha_N"/>
    <property type="match status" value="1"/>
</dbReference>